<reference evidence="1" key="2">
    <citation type="journal article" date="2015" name="Data Brief">
        <title>Shoot transcriptome of the giant reed, Arundo donax.</title>
        <authorList>
            <person name="Barrero R.A."/>
            <person name="Guerrero F.D."/>
            <person name="Moolhuijzen P."/>
            <person name="Goolsby J.A."/>
            <person name="Tidwell J."/>
            <person name="Bellgard S.E."/>
            <person name="Bellgard M.I."/>
        </authorList>
    </citation>
    <scope>NUCLEOTIDE SEQUENCE</scope>
    <source>
        <tissue evidence="1">Shoot tissue taken approximately 20 cm above the soil surface</tissue>
    </source>
</reference>
<dbReference type="InterPro" id="IPR007658">
    <property type="entry name" value="DUF594"/>
</dbReference>
<reference evidence="1" key="1">
    <citation type="submission" date="2014-09" db="EMBL/GenBank/DDBJ databases">
        <authorList>
            <person name="Magalhaes I.L.F."/>
            <person name="Oliveira U."/>
            <person name="Santos F.R."/>
            <person name="Vidigal T.H.D.A."/>
            <person name="Brescovit A.D."/>
            <person name="Santos A.J."/>
        </authorList>
    </citation>
    <scope>NUCLEOTIDE SEQUENCE</scope>
    <source>
        <tissue evidence="1">Shoot tissue taken approximately 20 cm above the soil surface</tissue>
    </source>
</reference>
<organism evidence="1">
    <name type="scientific">Arundo donax</name>
    <name type="common">Giant reed</name>
    <name type="synonym">Donax arundinaceus</name>
    <dbReference type="NCBI Taxonomy" id="35708"/>
    <lineage>
        <taxon>Eukaryota</taxon>
        <taxon>Viridiplantae</taxon>
        <taxon>Streptophyta</taxon>
        <taxon>Embryophyta</taxon>
        <taxon>Tracheophyta</taxon>
        <taxon>Spermatophyta</taxon>
        <taxon>Magnoliopsida</taxon>
        <taxon>Liliopsida</taxon>
        <taxon>Poales</taxon>
        <taxon>Poaceae</taxon>
        <taxon>PACMAD clade</taxon>
        <taxon>Arundinoideae</taxon>
        <taxon>Arundineae</taxon>
        <taxon>Arundo</taxon>
    </lineage>
</organism>
<evidence type="ECO:0008006" key="2">
    <source>
        <dbReference type="Google" id="ProtNLM"/>
    </source>
</evidence>
<proteinExistence type="predicted"/>
<name>A0A0A8Y3A6_ARUDO</name>
<evidence type="ECO:0000313" key="1">
    <source>
        <dbReference type="EMBL" id="JAD20274.1"/>
    </source>
</evidence>
<accession>A0A0A8Y3A6</accession>
<dbReference type="AlphaFoldDB" id="A0A0A8Y3A6"/>
<dbReference type="PANTHER" id="PTHR31325">
    <property type="entry name" value="OS01G0798800 PROTEIN-RELATED"/>
    <property type="match status" value="1"/>
</dbReference>
<dbReference type="EMBL" id="GBRH01277621">
    <property type="protein sequence ID" value="JAD20274.1"/>
    <property type="molecule type" value="Transcribed_RNA"/>
</dbReference>
<dbReference type="Pfam" id="PF04578">
    <property type="entry name" value="DUF594"/>
    <property type="match status" value="1"/>
</dbReference>
<protein>
    <recommendedName>
        <fullName evidence="2">DUF4220 domain-containing protein</fullName>
    </recommendedName>
</protein>
<sequence length="173" mass="20100">MFLLVGHPYMLPGLAQSTLYLRTRGNLVQVWEKAEKHNLPKGHIYTKFKELFSLHDDPNFSGFMNRDQLASILYKEKPPYSDDKPRLSYANNVAERLLKRDEEKGPPTLNLLLNVWMDFLVYAANRCSRVSHADMLSNGGELTTILWLMTNYLHQEDYAVKREEASIMPEDHD</sequence>